<organism evidence="5 6">
    <name type="scientific">Pseudonocardia aurantiaca</name>
    <dbReference type="NCBI Taxonomy" id="75290"/>
    <lineage>
        <taxon>Bacteria</taxon>
        <taxon>Bacillati</taxon>
        <taxon>Actinomycetota</taxon>
        <taxon>Actinomycetes</taxon>
        <taxon>Pseudonocardiales</taxon>
        <taxon>Pseudonocardiaceae</taxon>
        <taxon>Pseudonocardia</taxon>
    </lineage>
</organism>
<dbReference type="RefSeq" id="WP_343978301.1">
    <property type="nucleotide sequence ID" value="NZ_BAAAJG010000010.1"/>
</dbReference>
<proteinExistence type="predicted"/>
<dbReference type="PRINTS" id="PR00038">
    <property type="entry name" value="HTHLUXR"/>
</dbReference>
<dbReference type="SUPFAM" id="SSF52540">
    <property type="entry name" value="P-loop containing nucleoside triphosphate hydrolases"/>
    <property type="match status" value="1"/>
</dbReference>
<dbReference type="Pfam" id="PF17874">
    <property type="entry name" value="TPR_MalT"/>
    <property type="match status" value="1"/>
</dbReference>
<dbReference type="Pfam" id="PF00196">
    <property type="entry name" value="GerE"/>
    <property type="match status" value="1"/>
</dbReference>
<keyword evidence="3" id="KW-0804">Transcription</keyword>
<dbReference type="Pfam" id="PF25873">
    <property type="entry name" value="WHD_MalT"/>
    <property type="match status" value="1"/>
</dbReference>
<dbReference type="PROSITE" id="PS50043">
    <property type="entry name" value="HTH_LUXR_2"/>
    <property type="match status" value="1"/>
</dbReference>
<dbReference type="SMART" id="SM00421">
    <property type="entry name" value="HTH_LUXR"/>
    <property type="match status" value="1"/>
</dbReference>
<evidence type="ECO:0000313" key="6">
    <source>
        <dbReference type="Proteomes" id="UP001597145"/>
    </source>
</evidence>
<dbReference type="PANTHER" id="PTHR43214:SF41">
    <property type="entry name" value="NITRATE_NITRITE RESPONSE REGULATOR PROTEIN NARP"/>
    <property type="match status" value="1"/>
</dbReference>
<dbReference type="SUPFAM" id="SSF48452">
    <property type="entry name" value="TPR-like"/>
    <property type="match status" value="1"/>
</dbReference>
<dbReference type="Gene3D" id="1.10.10.10">
    <property type="entry name" value="Winged helix-like DNA-binding domain superfamily/Winged helix DNA-binding domain"/>
    <property type="match status" value="1"/>
</dbReference>
<dbReference type="Gene3D" id="1.25.40.10">
    <property type="entry name" value="Tetratricopeptide repeat domain"/>
    <property type="match status" value="1"/>
</dbReference>
<protein>
    <submittedName>
        <fullName evidence="5">LuxR C-terminal-related transcriptional regulator</fullName>
    </submittedName>
</protein>
<evidence type="ECO:0000313" key="5">
    <source>
        <dbReference type="EMBL" id="MFD1532690.1"/>
    </source>
</evidence>
<feature type="domain" description="HTH luxR-type" evidence="4">
    <location>
        <begin position="836"/>
        <end position="901"/>
    </location>
</feature>
<evidence type="ECO:0000256" key="1">
    <source>
        <dbReference type="ARBA" id="ARBA00023015"/>
    </source>
</evidence>
<keyword evidence="6" id="KW-1185">Reference proteome</keyword>
<dbReference type="InterPro" id="IPR059106">
    <property type="entry name" value="WHD_MalT"/>
</dbReference>
<dbReference type="InterPro" id="IPR039420">
    <property type="entry name" value="WalR-like"/>
</dbReference>
<dbReference type="PANTHER" id="PTHR43214">
    <property type="entry name" value="TWO-COMPONENT RESPONSE REGULATOR"/>
    <property type="match status" value="1"/>
</dbReference>
<reference evidence="6" key="1">
    <citation type="journal article" date="2019" name="Int. J. Syst. Evol. Microbiol.">
        <title>The Global Catalogue of Microorganisms (GCM) 10K type strain sequencing project: providing services to taxonomists for standard genome sequencing and annotation.</title>
        <authorList>
            <consortium name="The Broad Institute Genomics Platform"/>
            <consortium name="The Broad Institute Genome Sequencing Center for Infectious Disease"/>
            <person name="Wu L."/>
            <person name="Ma J."/>
        </authorList>
    </citation>
    <scope>NUCLEOTIDE SEQUENCE [LARGE SCALE GENOMIC DNA]</scope>
    <source>
        <strain evidence="6">JCM 12165</strain>
    </source>
</reference>
<evidence type="ECO:0000259" key="4">
    <source>
        <dbReference type="PROSITE" id="PS50043"/>
    </source>
</evidence>
<dbReference type="SMART" id="SM00028">
    <property type="entry name" value="TPR"/>
    <property type="match status" value="4"/>
</dbReference>
<dbReference type="InterPro" id="IPR011990">
    <property type="entry name" value="TPR-like_helical_dom_sf"/>
</dbReference>
<evidence type="ECO:0000256" key="2">
    <source>
        <dbReference type="ARBA" id="ARBA00023125"/>
    </source>
</evidence>
<evidence type="ECO:0000256" key="3">
    <source>
        <dbReference type="ARBA" id="ARBA00023163"/>
    </source>
</evidence>
<dbReference type="CDD" id="cd06170">
    <property type="entry name" value="LuxR_C_like"/>
    <property type="match status" value="1"/>
</dbReference>
<dbReference type="InterPro" id="IPR041617">
    <property type="entry name" value="TPR_MalT"/>
</dbReference>
<dbReference type="InterPro" id="IPR027417">
    <property type="entry name" value="P-loop_NTPase"/>
</dbReference>
<sequence length="911" mass="99465">MRVRHTLVMSREGGRGLSAVHLRDDGFHTADASVTRRRTAGIVERPVLFDRLTAAPRITLISAPTGSGKTLLLRSWLVAAGLTECTGWVSVPREECAAQRFWITVLDALRATTPGAALIGPLTAAPELNCGTVLERLLADLAELDEPLWLVIDDLHELPAEVLHQLTLLLLRAPEQLRFVLTTRRDLRLGLHRLRLAGELTELRAADLYFTLDEARELLQSAGAELSESALARLLERTEGWAAGLRLAALQLAGHPDPERAAAEFVGSERTVAEYLLAEVLDRQPEPVRRLLLRTSILDRVNGPLADLLTGESGGERTLQELEEANAFVVALDPQRTWFRYHALFADMLQLQLRRTSPGDVPALHATAAEWYAQHGYPVEAIRHAQVAENWHLASRLLAGHWHDLCFDGHTATAHQLLAAFPAGVVATDPELAGLAVIDELASGSLKKAEWQFAVASRATAAVPAERGEHLQIQLARLRLMLARRRGNLPAVIEESCRLLAPAEGATSPRVDFSEEWAAVTLNQLGIAEAWAGRFHDAERHLERGVALARQIGRPFLEVSGLAHGAVVAATSSSALAAQRSGQAIELARQHGWTDEPIIGVAYAARGRTYIAQGRLEEAARWLGQAERVLHTESDPAAGLMLHHGRGMLEMARGRDQEALIAFRTAERLAGQLVMPPRLAANARALLLHTLVRLGATDRVEQILAEMDQQERDTAEMRTALAALRLGQHDPQAATKALAPVLAGPAATHPLWLVRGFLLEAIARDALGDLPAAERALERALDLAEPDGLLWPFLIHPEARDLLERHPGHRSTHAALIVEIRNVLAGSGPPASGGEPEPLRNPLSTSETRILRYLPTNLTTPEIADQLHLSVHTVKTHIRHLYDKLGSHRRGEAVERARTLGLLAPAPRRAG</sequence>
<dbReference type="InterPro" id="IPR036388">
    <property type="entry name" value="WH-like_DNA-bd_sf"/>
</dbReference>
<comment type="caution">
    <text evidence="5">The sequence shown here is derived from an EMBL/GenBank/DDBJ whole genome shotgun (WGS) entry which is preliminary data.</text>
</comment>
<dbReference type="InterPro" id="IPR041664">
    <property type="entry name" value="AAA_16"/>
</dbReference>
<accession>A0ABW4FQ10</accession>
<dbReference type="Gene3D" id="3.40.50.300">
    <property type="entry name" value="P-loop containing nucleotide triphosphate hydrolases"/>
    <property type="match status" value="1"/>
</dbReference>
<dbReference type="SUPFAM" id="SSF46894">
    <property type="entry name" value="C-terminal effector domain of the bipartite response regulators"/>
    <property type="match status" value="1"/>
</dbReference>
<keyword evidence="2" id="KW-0238">DNA-binding</keyword>
<keyword evidence="1" id="KW-0805">Transcription regulation</keyword>
<dbReference type="InterPro" id="IPR016032">
    <property type="entry name" value="Sig_transdc_resp-reg_C-effctor"/>
</dbReference>
<dbReference type="InterPro" id="IPR000792">
    <property type="entry name" value="Tscrpt_reg_LuxR_C"/>
</dbReference>
<name>A0ABW4FQ10_9PSEU</name>
<dbReference type="Proteomes" id="UP001597145">
    <property type="component" value="Unassembled WGS sequence"/>
</dbReference>
<dbReference type="Pfam" id="PF13191">
    <property type="entry name" value="AAA_16"/>
    <property type="match status" value="1"/>
</dbReference>
<dbReference type="EMBL" id="JBHUCP010000019">
    <property type="protein sequence ID" value="MFD1532690.1"/>
    <property type="molecule type" value="Genomic_DNA"/>
</dbReference>
<dbReference type="InterPro" id="IPR019734">
    <property type="entry name" value="TPR_rpt"/>
</dbReference>
<gene>
    <name evidence="5" type="ORF">ACFSCY_25030</name>
</gene>